<name>A0A7J8CIK4_ROUAE</name>
<accession>A0A7J8CIK4</accession>
<evidence type="ECO:0000256" key="7">
    <source>
        <dbReference type="PROSITE-ProRule" id="PRU00042"/>
    </source>
</evidence>
<evidence type="ECO:0000313" key="9">
    <source>
        <dbReference type="EMBL" id="KAF6410678.1"/>
    </source>
</evidence>
<proteinExistence type="predicted"/>
<reference evidence="9 10" key="1">
    <citation type="journal article" date="2020" name="Nature">
        <title>Six reference-quality genomes reveal evolution of bat adaptations.</title>
        <authorList>
            <person name="Jebb D."/>
            <person name="Huang Z."/>
            <person name="Pippel M."/>
            <person name="Hughes G.M."/>
            <person name="Lavrichenko K."/>
            <person name="Devanna P."/>
            <person name="Winkler S."/>
            <person name="Jermiin L.S."/>
            <person name="Skirmuntt E.C."/>
            <person name="Katzourakis A."/>
            <person name="Burkitt-Gray L."/>
            <person name="Ray D.A."/>
            <person name="Sullivan K.A.M."/>
            <person name="Roscito J.G."/>
            <person name="Kirilenko B.M."/>
            <person name="Davalos L.M."/>
            <person name="Corthals A.P."/>
            <person name="Power M.L."/>
            <person name="Jones G."/>
            <person name="Ransome R.D."/>
            <person name="Dechmann D.K.N."/>
            <person name="Locatelli A.G."/>
            <person name="Puechmaille S.J."/>
            <person name="Fedrigo O."/>
            <person name="Jarvis E.D."/>
            <person name="Hiller M."/>
            <person name="Vernes S.C."/>
            <person name="Myers E.W."/>
            <person name="Teeling E.C."/>
        </authorList>
    </citation>
    <scope>NUCLEOTIDE SEQUENCE [LARGE SCALE GENOMIC DNA]</scope>
    <source>
        <strain evidence="9">MRouAeg1</strain>
        <tissue evidence="9">Muscle</tissue>
    </source>
</reference>
<evidence type="ECO:0000256" key="1">
    <source>
        <dbReference type="ARBA" id="ARBA00004123"/>
    </source>
</evidence>
<dbReference type="PROSITE" id="PS00028">
    <property type="entry name" value="ZINC_FINGER_C2H2_1"/>
    <property type="match status" value="1"/>
</dbReference>
<dbReference type="EMBL" id="JACASE010000014">
    <property type="protein sequence ID" value="KAF6410678.1"/>
    <property type="molecule type" value="Genomic_DNA"/>
</dbReference>
<dbReference type="Proteomes" id="UP000593571">
    <property type="component" value="Unassembled WGS sequence"/>
</dbReference>
<dbReference type="SUPFAM" id="SSF57667">
    <property type="entry name" value="beta-beta-alpha zinc fingers"/>
    <property type="match status" value="3"/>
</dbReference>
<dbReference type="FunFam" id="3.30.160.60:FF:002343">
    <property type="entry name" value="Zinc finger protein 33A"/>
    <property type="match status" value="1"/>
</dbReference>
<feature type="domain" description="C2H2-type" evidence="8">
    <location>
        <begin position="174"/>
        <end position="201"/>
    </location>
</feature>
<keyword evidence="10" id="KW-1185">Reference proteome</keyword>
<evidence type="ECO:0000256" key="5">
    <source>
        <dbReference type="ARBA" id="ARBA00022833"/>
    </source>
</evidence>
<protein>
    <recommendedName>
        <fullName evidence="8">C2H2-type domain-containing protein</fullName>
    </recommendedName>
</protein>
<dbReference type="Pfam" id="PF00096">
    <property type="entry name" value="zf-C2H2"/>
    <property type="match status" value="1"/>
</dbReference>
<evidence type="ECO:0000256" key="3">
    <source>
        <dbReference type="ARBA" id="ARBA00022737"/>
    </source>
</evidence>
<dbReference type="InterPro" id="IPR013087">
    <property type="entry name" value="Znf_C2H2_type"/>
</dbReference>
<evidence type="ECO:0000313" key="10">
    <source>
        <dbReference type="Proteomes" id="UP000593571"/>
    </source>
</evidence>
<keyword evidence="3" id="KW-0677">Repeat</keyword>
<feature type="domain" description="C2H2-type" evidence="8">
    <location>
        <begin position="77"/>
        <end position="104"/>
    </location>
</feature>
<evidence type="ECO:0000259" key="8">
    <source>
        <dbReference type="PROSITE" id="PS50157"/>
    </source>
</evidence>
<dbReference type="GO" id="GO:0005634">
    <property type="term" value="C:nucleus"/>
    <property type="evidence" value="ECO:0007669"/>
    <property type="project" value="UniProtKB-SubCell"/>
</dbReference>
<dbReference type="AlphaFoldDB" id="A0A7J8CIK4"/>
<evidence type="ECO:0000256" key="6">
    <source>
        <dbReference type="ARBA" id="ARBA00023242"/>
    </source>
</evidence>
<dbReference type="Gene3D" id="3.30.160.60">
    <property type="entry name" value="Classic Zinc Finger"/>
    <property type="match status" value="3"/>
</dbReference>
<sequence>MLENFELIISLGCWHGVEDEGSCSKQNASVEGVSQVRILSAHPSTQKTDTCDMCAPLLKDILHLDEHQGTHPNMNPYTCGACGRGFWFSAHLAQQQKEHTGEESFRWDKDRDSFLKSSVVCLSEKPFTCIECGKDVSDSRDLLQHLTINSGGKPHGSIECREAFPPNSNLGKLLTCSDCGGDFRNSSAFFTHLRTNSEEVPFRCLRVGNSLEEKSTLVNYQKKKKKKNLTP</sequence>
<keyword evidence="5" id="KW-0862">Zinc</keyword>
<evidence type="ECO:0000256" key="4">
    <source>
        <dbReference type="ARBA" id="ARBA00022771"/>
    </source>
</evidence>
<comment type="subcellular location">
    <subcellularLocation>
        <location evidence="1">Nucleus</location>
    </subcellularLocation>
</comment>
<comment type="caution">
    <text evidence="9">The sequence shown here is derived from an EMBL/GenBank/DDBJ whole genome shotgun (WGS) entry which is preliminary data.</text>
</comment>
<dbReference type="InterPro" id="IPR036236">
    <property type="entry name" value="Znf_C2H2_sf"/>
</dbReference>
<dbReference type="FunFam" id="3.30.160.60:FF:000100">
    <property type="entry name" value="Zinc finger 45-like"/>
    <property type="match status" value="1"/>
</dbReference>
<evidence type="ECO:0000256" key="2">
    <source>
        <dbReference type="ARBA" id="ARBA00022723"/>
    </source>
</evidence>
<feature type="domain" description="C2H2-type" evidence="8">
    <location>
        <begin position="127"/>
        <end position="154"/>
    </location>
</feature>
<dbReference type="GO" id="GO:0008270">
    <property type="term" value="F:zinc ion binding"/>
    <property type="evidence" value="ECO:0007669"/>
    <property type="project" value="UniProtKB-KW"/>
</dbReference>
<dbReference type="GO" id="GO:0000978">
    <property type="term" value="F:RNA polymerase II cis-regulatory region sequence-specific DNA binding"/>
    <property type="evidence" value="ECO:0007669"/>
    <property type="project" value="TreeGrafter"/>
</dbReference>
<dbReference type="GO" id="GO:0000981">
    <property type="term" value="F:DNA-binding transcription factor activity, RNA polymerase II-specific"/>
    <property type="evidence" value="ECO:0007669"/>
    <property type="project" value="TreeGrafter"/>
</dbReference>
<keyword evidence="4 7" id="KW-0863">Zinc-finger</keyword>
<keyword evidence="6" id="KW-0539">Nucleus</keyword>
<dbReference type="PROSITE" id="PS50157">
    <property type="entry name" value="ZINC_FINGER_C2H2_2"/>
    <property type="match status" value="3"/>
</dbReference>
<organism evidence="9 10">
    <name type="scientific">Rousettus aegyptiacus</name>
    <name type="common">Egyptian fruit bat</name>
    <name type="synonym">Pteropus aegyptiacus</name>
    <dbReference type="NCBI Taxonomy" id="9407"/>
    <lineage>
        <taxon>Eukaryota</taxon>
        <taxon>Metazoa</taxon>
        <taxon>Chordata</taxon>
        <taxon>Craniata</taxon>
        <taxon>Vertebrata</taxon>
        <taxon>Euteleostomi</taxon>
        <taxon>Mammalia</taxon>
        <taxon>Eutheria</taxon>
        <taxon>Laurasiatheria</taxon>
        <taxon>Chiroptera</taxon>
        <taxon>Yinpterochiroptera</taxon>
        <taxon>Pteropodoidea</taxon>
        <taxon>Pteropodidae</taxon>
        <taxon>Rousettinae</taxon>
        <taxon>Rousettus</taxon>
    </lineage>
</organism>
<gene>
    <name evidence="9" type="ORF">HJG63_009140</name>
</gene>
<keyword evidence="2" id="KW-0479">Metal-binding</keyword>
<dbReference type="PANTHER" id="PTHR23226:SF366">
    <property type="entry name" value="ZINC FINGER PROTEIN ZFP2"/>
    <property type="match status" value="1"/>
</dbReference>
<dbReference type="PANTHER" id="PTHR23226">
    <property type="entry name" value="ZINC FINGER AND SCAN DOMAIN-CONTAINING"/>
    <property type="match status" value="1"/>
</dbReference>